<evidence type="ECO:0000256" key="5">
    <source>
        <dbReference type="SAM" id="MobiDB-lite"/>
    </source>
</evidence>
<evidence type="ECO:0000259" key="7">
    <source>
        <dbReference type="Pfam" id="PF14693"/>
    </source>
</evidence>
<dbReference type="NCBIfam" id="TIGR00731">
    <property type="entry name" value="bL25_bact_ctc"/>
    <property type="match status" value="1"/>
</dbReference>
<dbReference type="NCBIfam" id="NF004130">
    <property type="entry name" value="PRK05618.1-5"/>
    <property type="match status" value="1"/>
</dbReference>
<keyword evidence="4" id="KW-0687">Ribonucleoprotein</keyword>
<dbReference type="InterPro" id="IPR037121">
    <property type="entry name" value="Ribosomal_bL25_C"/>
</dbReference>
<dbReference type="InterPro" id="IPR020930">
    <property type="entry name" value="Ribosomal_uL5_bac-type"/>
</dbReference>
<dbReference type="Gene3D" id="2.40.240.10">
    <property type="entry name" value="Ribosomal Protein L25, Chain P"/>
    <property type="match status" value="1"/>
</dbReference>
<dbReference type="CDD" id="cd00495">
    <property type="entry name" value="Ribosomal_L25_TL5_CTC"/>
    <property type="match status" value="1"/>
</dbReference>
<feature type="compositionally biased region" description="Acidic residues" evidence="5">
    <location>
        <begin position="198"/>
        <end position="236"/>
    </location>
</feature>
<dbReference type="SUPFAM" id="SSF50715">
    <property type="entry name" value="Ribosomal protein L25-like"/>
    <property type="match status" value="1"/>
</dbReference>
<dbReference type="HAMAP" id="MF_01336">
    <property type="entry name" value="Ribosomal_bL25"/>
    <property type="match status" value="1"/>
</dbReference>
<dbReference type="InterPro" id="IPR001021">
    <property type="entry name" value="Ribosomal_bL25_long"/>
</dbReference>
<feature type="domain" description="Large ribosomal subunit protein bL25 L25" evidence="6">
    <location>
        <begin position="8"/>
        <end position="94"/>
    </location>
</feature>
<dbReference type="InterPro" id="IPR011035">
    <property type="entry name" value="Ribosomal_bL25/Gln-tRNA_synth"/>
</dbReference>
<feature type="region of interest" description="Disordered" evidence="5">
    <location>
        <begin position="198"/>
        <end position="244"/>
    </location>
</feature>
<keyword evidence="2" id="KW-0694">RNA-binding</keyword>
<evidence type="ECO:0000256" key="1">
    <source>
        <dbReference type="ARBA" id="ARBA00022730"/>
    </source>
</evidence>
<dbReference type="InterPro" id="IPR020057">
    <property type="entry name" value="Ribosomal_bL25_b-dom"/>
</dbReference>
<dbReference type="AlphaFoldDB" id="A0A381VE41"/>
<organism evidence="8">
    <name type="scientific">marine metagenome</name>
    <dbReference type="NCBI Taxonomy" id="408172"/>
    <lineage>
        <taxon>unclassified sequences</taxon>
        <taxon>metagenomes</taxon>
        <taxon>ecological metagenomes</taxon>
    </lineage>
</organism>
<reference evidence="8" key="1">
    <citation type="submission" date="2018-05" db="EMBL/GenBank/DDBJ databases">
        <authorList>
            <person name="Lanie J.A."/>
            <person name="Ng W.-L."/>
            <person name="Kazmierczak K.M."/>
            <person name="Andrzejewski T.M."/>
            <person name="Davidsen T.M."/>
            <person name="Wayne K.J."/>
            <person name="Tettelin H."/>
            <person name="Glass J.I."/>
            <person name="Rusch D."/>
            <person name="Podicherti R."/>
            <person name="Tsui H.-C.T."/>
            <person name="Winkler M.E."/>
        </authorList>
    </citation>
    <scope>NUCLEOTIDE SEQUENCE</scope>
</reference>
<dbReference type="HAMAP" id="MF_01334">
    <property type="entry name" value="Ribosomal_bL25_CTC"/>
    <property type="match status" value="1"/>
</dbReference>
<evidence type="ECO:0000259" key="6">
    <source>
        <dbReference type="Pfam" id="PF01386"/>
    </source>
</evidence>
<dbReference type="Pfam" id="PF01386">
    <property type="entry name" value="Ribosomal_L25p"/>
    <property type="match status" value="1"/>
</dbReference>
<dbReference type="GO" id="GO:0008097">
    <property type="term" value="F:5S rRNA binding"/>
    <property type="evidence" value="ECO:0007669"/>
    <property type="project" value="InterPro"/>
</dbReference>
<dbReference type="InterPro" id="IPR029751">
    <property type="entry name" value="Ribosomal_L25_dom"/>
</dbReference>
<dbReference type="EMBL" id="UINC01008540">
    <property type="protein sequence ID" value="SVA38414.1"/>
    <property type="molecule type" value="Genomic_DNA"/>
</dbReference>
<dbReference type="GO" id="GO:0003735">
    <property type="term" value="F:structural constituent of ribosome"/>
    <property type="evidence" value="ECO:0007669"/>
    <property type="project" value="InterPro"/>
</dbReference>
<keyword evidence="3" id="KW-0689">Ribosomal protein</keyword>
<feature type="domain" description="Large ribosomal subunit protein bL25 beta" evidence="7">
    <location>
        <begin position="104"/>
        <end position="189"/>
    </location>
</feature>
<name>A0A381VE41_9ZZZZ</name>
<accession>A0A381VE41</accession>
<evidence type="ECO:0000256" key="2">
    <source>
        <dbReference type="ARBA" id="ARBA00022884"/>
    </source>
</evidence>
<sequence length="244" mass="27037">MTKDFDLIAELRDGAGTSNSRRLRRSGMVPAVIYGAGRENLSLIIDHDHLLKKLASESFLTSILSIKIQDKEESVLVKDIQIHPSKRQVMHLDMQRVIADQILRVNVPIHFLNGDSAPGVKLEGGTVSALMNEVEVSCLPKDLPERLEVDVAAMELDELLYLSDIPLAEGIEITQLTQEEPNNEPIVAIRLLMIKEEEPEEVVVEGEEGEEGEEVEGTEATDETTESEGDNTDTDSEDNKHDNS</sequence>
<dbReference type="PANTHER" id="PTHR33284">
    <property type="entry name" value="RIBOSOMAL PROTEIN L25/GLN-TRNA SYNTHETASE, ANTI-CODON-BINDING DOMAIN-CONTAINING PROTEIN"/>
    <property type="match status" value="1"/>
</dbReference>
<proteinExistence type="inferred from homology"/>
<dbReference type="InterPro" id="IPR020056">
    <property type="entry name" value="Rbsml_bL25/Gln-tRNA_synth_N"/>
</dbReference>
<gene>
    <name evidence="8" type="ORF">METZ01_LOCUS91268</name>
</gene>
<dbReference type="PANTHER" id="PTHR33284:SF1">
    <property type="entry name" value="RIBOSOMAL PROTEIN L25_GLN-TRNA SYNTHETASE, ANTI-CODON-BINDING DOMAIN-CONTAINING PROTEIN"/>
    <property type="match status" value="1"/>
</dbReference>
<dbReference type="NCBIfam" id="NF004612">
    <property type="entry name" value="PRK05943.1"/>
    <property type="match status" value="1"/>
</dbReference>
<dbReference type="Pfam" id="PF14693">
    <property type="entry name" value="Ribosomal_TL5_C"/>
    <property type="match status" value="1"/>
</dbReference>
<dbReference type="InterPro" id="IPR020055">
    <property type="entry name" value="Ribosomal_bL25_short"/>
</dbReference>
<keyword evidence="1" id="KW-0699">rRNA-binding</keyword>
<protein>
    <submittedName>
        <fullName evidence="8">Uncharacterized protein</fullName>
    </submittedName>
</protein>
<evidence type="ECO:0000313" key="8">
    <source>
        <dbReference type="EMBL" id="SVA38414.1"/>
    </source>
</evidence>
<evidence type="ECO:0000256" key="3">
    <source>
        <dbReference type="ARBA" id="ARBA00022980"/>
    </source>
</evidence>
<dbReference type="GO" id="GO:0022625">
    <property type="term" value="C:cytosolic large ribosomal subunit"/>
    <property type="evidence" value="ECO:0007669"/>
    <property type="project" value="TreeGrafter"/>
</dbReference>
<evidence type="ECO:0000256" key="4">
    <source>
        <dbReference type="ARBA" id="ARBA00023274"/>
    </source>
</evidence>
<dbReference type="Gene3D" id="2.170.120.20">
    <property type="entry name" value="Ribosomal protein L25, beta domain"/>
    <property type="match status" value="1"/>
</dbReference>
<dbReference type="GO" id="GO:0006412">
    <property type="term" value="P:translation"/>
    <property type="evidence" value="ECO:0007669"/>
    <property type="project" value="InterPro"/>
</dbReference>